<evidence type="ECO:0000313" key="3">
    <source>
        <dbReference type="Proteomes" id="UP000092460"/>
    </source>
</evidence>
<reference evidence="2" key="2">
    <citation type="submission" date="2020-05" db="UniProtKB">
        <authorList>
            <consortium name="EnsemblMetazoa"/>
        </authorList>
    </citation>
    <scope>IDENTIFICATION</scope>
    <source>
        <strain evidence="2">IAEA</strain>
    </source>
</reference>
<keyword evidence="3" id="KW-1185">Reference proteome</keyword>
<reference evidence="3" key="1">
    <citation type="submission" date="2015-01" db="EMBL/GenBank/DDBJ databases">
        <authorList>
            <person name="Aksoy S."/>
            <person name="Warren W."/>
            <person name="Wilson R.K."/>
        </authorList>
    </citation>
    <scope>NUCLEOTIDE SEQUENCE [LARGE SCALE GENOMIC DNA]</scope>
    <source>
        <strain evidence="3">IAEA</strain>
    </source>
</reference>
<dbReference type="Proteomes" id="UP000092460">
    <property type="component" value="Unassembled WGS sequence"/>
</dbReference>
<evidence type="ECO:0000313" key="2">
    <source>
        <dbReference type="EnsemblMetazoa" id="GPPI036646-PA"/>
    </source>
</evidence>
<accession>A0A1B0BPN5</accession>
<proteinExistence type="predicted"/>
<organism evidence="2 3">
    <name type="scientific">Glossina palpalis gambiensis</name>
    <dbReference type="NCBI Taxonomy" id="67801"/>
    <lineage>
        <taxon>Eukaryota</taxon>
        <taxon>Metazoa</taxon>
        <taxon>Ecdysozoa</taxon>
        <taxon>Arthropoda</taxon>
        <taxon>Hexapoda</taxon>
        <taxon>Insecta</taxon>
        <taxon>Pterygota</taxon>
        <taxon>Neoptera</taxon>
        <taxon>Endopterygota</taxon>
        <taxon>Diptera</taxon>
        <taxon>Brachycera</taxon>
        <taxon>Muscomorpha</taxon>
        <taxon>Hippoboscoidea</taxon>
        <taxon>Glossinidae</taxon>
        <taxon>Glossina</taxon>
    </lineage>
</organism>
<dbReference type="EnsemblMetazoa" id="GPPI036646-RA">
    <property type="protein sequence ID" value="GPPI036646-PA"/>
    <property type="gene ID" value="GPPI036646"/>
</dbReference>
<feature type="domain" description="Vps52 C-terminal" evidence="1">
    <location>
        <begin position="1"/>
        <end position="52"/>
    </location>
</feature>
<dbReference type="VEuPathDB" id="VectorBase:GPPI036646"/>
<dbReference type="Pfam" id="PF20655">
    <property type="entry name" value="Vps52_C"/>
    <property type="match status" value="1"/>
</dbReference>
<name>A0A1B0BPN5_9MUSC</name>
<sequence>MSAIFPPCKEQLVYLINNYDLVLGILMEHTFDNSKEVEAFRGQLTARSIEYVEEVTFRGCYIRNNWTNYTLSTYIQPSGNKPIIRKRSSQKLQIYNHTQILVMTENAKLGSYGGSWTPTVDITKYWDFMRCEGVLRDTQEDEENCLSNAPYRVNFYVPITYEEQNRVYRSLRALEEILVTPIPSEAFSSMFKQESFQAFYGLRWTHETIS</sequence>
<dbReference type="AlphaFoldDB" id="A0A1B0BPN5"/>
<dbReference type="InterPro" id="IPR048361">
    <property type="entry name" value="Vps52_C"/>
</dbReference>
<protein>
    <recommendedName>
        <fullName evidence="1">Vps52 C-terminal domain-containing protein</fullName>
    </recommendedName>
</protein>
<dbReference type="EMBL" id="JXJN01018135">
    <property type="status" value="NOT_ANNOTATED_CDS"/>
    <property type="molecule type" value="Genomic_DNA"/>
</dbReference>
<evidence type="ECO:0000259" key="1">
    <source>
        <dbReference type="Pfam" id="PF20655"/>
    </source>
</evidence>
<dbReference type="STRING" id="67801.A0A1B0BPN5"/>